<evidence type="ECO:0000313" key="9">
    <source>
        <dbReference type="Proteomes" id="UP000095247"/>
    </source>
</evidence>
<keyword evidence="5" id="KW-0808">Transferase</keyword>
<dbReference type="PANTHER" id="PTHR43691">
    <property type="entry name" value="URIDINE PHOSPHORYLASE"/>
    <property type="match status" value="1"/>
</dbReference>
<dbReference type="PROSITE" id="PS01232">
    <property type="entry name" value="PNP_UDP_1"/>
    <property type="match status" value="1"/>
</dbReference>
<evidence type="ECO:0000259" key="7">
    <source>
        <dbReference type="Pfam" id="PF01048"/>
    </source>
</evidence>
<dbReference type="InterPro" id="IPR035994">
    <property type="entry name" value="Nucleoside_phosphorylase_sf"/>
</dbReference>
<sequence length="273" mass="30323">MEPKDPKAFYDEEAFKNNLLEYHIKLKKGDAARYVLLPGDPKRVGYIANFLDNPELKADYREYVTVTGKYKGVDISVTSTGIGGPSASIAMEELIKVGADTFIRVGTAGGLSLKVKPNDLAIAQAAIKDEGTTKEYIPFEYPAIANTDVMFALRDAAKKINANYHIGIVHSKDCFYGELEPENSFFREKFENNLKYYTLCGAIASEMECAALFACASLRKVRAGGIMHIVENTMIERMGTHLEYNDNIENMILTALEAVVLLHEKDKKAESNN</sequence>
<dbReference type="RefSeq" id="WP_069727538.1">
    <property type="nucleotide sequence ID" value="NZ_MDCO01000014.1"/>
</dbReference>
<proteinExistence type="inferred from homology"/>
<organism evidence="8 9">
    <name type="scientific">Brachyspira hampsonii</name>
    <dbReference type="NCBI Taxonomy" id="1287055"/>
    <lineage>
        <taxon>Bacteria</taxon>
        <taxon>Pseudomonadati</taxon>
        <taxon>Spirochaetota</taxon>
        <taxon>Spirochaetia</taxon>
        <taxon>Brachyspirales</taxon>
        <taxon>Brachyspiraceae</taxon>
        <taxon>Brachyspira</taxon>
    </lineage>
</organism>
<evidence type="ECO:0000256" key="3">
    <source>
        <dbReference type="ARBA" id="ARBA00021980"/>
    </source>
</evidence>
<evidence type="ECO:0000313" key="8">
    <source>
        <dbReference type="EMBL" id="OEJ13164.1"/>
    </source>
</evidence>
<evidence type="ECO:0000256" key="4">
    <source>
        <dbReference type="ARBA" id="ARBA00022676"/>
    </source>
</evidence>
<comment type="catalytic activity">
    <reaction evidence="6">
        <text>uridine + phosphate = alpha-D-ribose 1-phosphate + uracil</text>
        <dbReference type="Rhea" id="RHEA:24388"/>
        <dbReference type="ChEBI" id="CHEBI:16704"/>
        <dbReference type="ChEBI" id="CHEBI:17568"/>
        <dbReference type="ChEBI" id="CHEBI:43474"/>
        <dbReference type="ChEBI" id="CHEBI:57720"/>
        <dbReference type="EC" id="2.4.2.3"/>
    </reaction>
</comment>
<dbReference type="Pfam" id="PF01048">
    <property type="entry name" value="PNP_UDP_1"/>
    <property type="match status" value="1"/>
</dbReference>
<dbReference type="EC" id="2.4.2.3" evidence="2"/>
<dbReference type="CDD" id="cd17767">
    <property type="entry name" value="UP_EcUdp-like"/>
    <property type="match status" value="1"/>
</dbReference>
<dbReference type="Gene3D" id="3.40.50.1580">
    <property type="entry name" value="Nucleoside phosphorylase domain"/>
    <property type="match status" value="1"/>
</dbReference>
<feature type="domain" description="Nucleoside phosphorylase" evidence="7">
    <location>
        <begin position="33"/>
        <end position="250"/>
    </location>
</feature>
<name>A0A1E5NAI6_9SPIR</name>
<gene>
    <name evidence="8" type="ORF">BFL38_00905</name>
</gene>
<dbReference type="GO" id="GO:0005829">
    <property type="term" value="C:cytosol"/>
    <property type="evidence" value="ECO:0007669"/>
    <property type="project" value="TreeGrafter"/>
</dbReference>
<dbReference type="InterPro" id="IPR000845">
    <property type="entry name" value="Nucleoside_phosphorylase_d"/>
</dbReference>
<dbReference type="EMBL" id="MDCO01000014">
    <property type="protein sequence ID" value="OEJ13164.1"/>
    <property type="molecule type" value="Genomic_DNA"/>
</dbReference>
<dbReference type="AlphaFoldDB" id="A0A1E5NAI6"/>
<evidence type="ECO:0000256" key="6">
    <source>
        <dbReference type="ARBA" id="ARBA00048447"/>
    </source>
</evidence>
<protein>
    <recommendedName>
        <fullName evidence="3">Uridine phosphorylase</fullName>
        <ecNumber evidence="2">2.4.2.3</ecNumber>
    </recommendedName>
</protein>
<evidence type="ECO:0000256" key="2">
    <source>
        <dbReference type="ARBA" id="ARBA00011888"/>
    </source>
</evidence>
<comment type="caution">
    <text evidence="8">The sequence shown here is derived from an EMBL/GenBank/DDBJ whole genome shotgun (WGS) entry which is preliminary data.</text>
</comment>
<comment type="similarity">
    <text evidence="1">Belongs to the PNP/UDP phosphorylase family.</text>
</comment>
<accession>A0A1E5NAI6</accession>
<keyword evidence="4" id="KW-0328">Glycosyltransferase</keyword>
<evidence type="ECO:0000256" key="1">
    <source>
        <dbReference type="ARBA" id="ARBA00010456"/>
    </source>
</evidence>
<dbReference type="InterPro" id="IPR018016">
    <property type="entry name" value="Nucleoside_phosphorylase_CS"/>
</dbReference>
<dbReference type="SUPFAM" id="SSF53167">
    <property type="entry name" value="Purine and uridine phosphorylases"/>
    <property type="match status" value="1"/>
</dbReference>
<evidence type="ECO:0000256" key="5">
    <source>
        <dbReference type="ARBA" id="ARBA00022679"/>
    </source>
</evidence>
<dbReference type="PANTHER" id="PTHR43691:SF11">
    <property type="entry name" value="FI09636P-RELATED"/>
    <property type="match status" value="1"/>
</dbReference>
<dbReference type="Proteomes" id="UP000095247">
    <property type="component" value="Unassembled WGS sequence"/>
</dbReference>
<reference evidence="8 9" key="1">
    <citation type="submission" date="2016-08" db="EMBL/GenBank/DDBJ databases">
        <title>Characterization and recognition of Brachyspira hampsonii sp. nov., a novel intestinal spirochete that is pathogenic to pigs.</title>
        <authorList>
            <person name="Mirajkar N."/>
            <person name="La T."/>
            <person name="Phillips N."/>
            <person name="Hampson D."/>
            <person name="Gebhart C."/>
        </authorList>
    </citation>
    <scope>NUCLEOTIDE SEQUENCE [LARGE SCALE GENOMIC DNA]</scope>
    <source>
        <strain evidence="8 9">P280/1</strain>
    </source>
</reference>
<dbReference type="GO" id="GO:0009164">
    <property type="term" value="P:nucleoside catabolic process"/>
    <property type="evidence" value="ECO:0007669"/>
    <property type="project" value="UniProtKB-ARBA"/>
</dbReference>
<dbReference type="GO" id="GO:0004850">
    <property type="term" value="F:uridine phosphorylase activity"/>
    <property type="evidence" value="ECO:0007669"/>
    <property type="project" value="UniProtKB-EC"/>
</dbReference>